<dbReference type="SUPFAM" id="SSF56784">
    <property type="entry name" value="HAD-like"/>
    <property type="match status" value="1"/>
</dbReference>
<proteinExistence type="predicted"/>
<evidence type="ECO:0000313" key="3">
    <source>
        <dbReference type="Proteomes" id="UP001378960"/>
    </source>
</evidence>
<dbReference type="Gene3D" id="3.40.50.1000">
    <property type="entry name" value="HAD superfamily/HAD-like"/>
    <property type="match status" value="1"/>
</dbReference>
<keyword evidence="3" id="KW-1185">Reference proteome</keyword>
<accession>A0AAV5R3E5</accession>
<dbReference type="SFLD" id="SFLDS00003">
    <property type="entry name" value="Haloacid_Dehalogenase"/>
    <property type="match status" value="1"/>
</dbReference>
<dbReference type="InterPro" id="IPR023214">
    <property type="entry name" value="HAD_sf"/>
</dbReference>
<dbReference type="InterPro" id="IPR036412">
    <property type="entry name" value="HAD-like_sf"/>
</dbReference>
<evidence type="ECO:0000313" key="2">
    <source>
        <dbReference type="EMBL" id="GMM45786.1"/>
    </source>
</evidence>
<dbReference type="PANTHER" id="PTHR43316">
    <property type="entry name" value="HYDROLASE, HALOACID DELAHOGENASE-RELATED"/>
    <property type="match status" value="1"/>
</dbReference>
<dbReference type="Pfam" id="PF00702">
    <property type="entry name" value="Hydrolase"/>
    <property type="match status" value="1"/>
</dbReference>
<evidence type="ECO:0000256" key="1">
    <source>
        <dbReference type="ARBA" id="ARBA00022801"/>
    </source>
</evidence>
<keyword evidence="1" id="KW-0378">Hydrolase</keyword>
<dbReference type="AlphaFoldDB" id="A0AAV5R3E5"/>
<gene>
    <name evidence="2" type="ORF">DAPK24_023610</name>
</gene>
<organism evidence="2 3">
    <name type="scientific">Pichia kluyveri</name>
    <name type="common">Yeast</name>
    <dbReference type="NCBI Taxonomy" id="36015"/>
    <lineage>
        <taxon>Eukaryota</taxon>
        <taxon>Fungi</taxon>
        <taxon>Dikarya</taxon>
        <taxon>Ascomycota</taxon>
        <taxon>Saccharomycotina</taxon>
        <taxon>Pichiomycetes</taxon>
        <taxon>Pichiales</taxon>
        <taxon>Pichiaceae</taxon>
        <taxon>Pichia</taxon>
    </lineage>
</organism>
<dbReference type="InterPro" id="IPR006439">
    <property type="entry name" value="HAD-SF_hydro_IA"/>
</dbReference>
<dbReference type="Gene3D" id="1.10.150.240">
    <property type="entry name" value="Putative phosphatase, domain 2"/>
    <property type="match status" value="1"/>
</dbReference>
<dbReference type="PRINTS" id="PR00413">
    <property type="entry name" value="HADHALOGNASE"/>
</dbReference>
<reference evidence="2 3" key="1">
    <citation type="journal article" date="2023" name="Elife">
        <title>Identification of key yeast species and microbe-microbe interactions impacting larval growth of Drosophila in the wild.</title>
        <authorList>
            <person name="Mure A."/>
            <person name="Sugiura Y."/>
            <person name="Maeda R."/>
            <person name="Honda K."/>
            <person name="Sakurai N."/>
            <person name="Takahashi Y."/>
            <person name="Watada M."/>
            <person name="Katoh T."/>
            <person name="Gotoh A."/>
            <person name="Gotoh Y."/>
            <person name="Taniguchi I."/>
            <person name="Nakamura K."/>
            <person name="Hayashi T."/>
            <person name="Katayama T."/>
            <person name="Uemura T."/>
            <person name="Hattori Y."/>
        </authorList>
    </citation>
    <scope>NUCLEOTIDE SEQUENCE [LARGE SCALE GENOMIC DNA]</scope>
    <source>
        <strain evidence="2 3">PK-24</strain>
    </source>
</reference>
<dbReference type="EMBL" id="BTGB01000003">
    <property type="protein sequence ID" value="GMM45786.1"/>
    <property type="molecule type" value="Genomic_DNA"/>
</dbReference>
<dbReference type="SFLD" id="SFLDG01129">
    <property type="entry name" value="C1.5:_HAD__Beta-PGM__Phosphata"/>
    <property type="match status" value="1"/>
</dbReference>
<dbReference type="InterPro" id="IPR051540">
    <property type="entry name" value="S-2-haloacid_dehalogenase"/>
</dbReference>
<dbReference type="PANTHER" id="PTHR43316:SF4">
    <property type="entry name" value="ACID DEHALOGENASE, PUTATIVE (AFU_ORTHOLOGUE AFUA_8G05870)-RELATED"/>
    <property type="match status" value="1"/>
</dbReference>
<dbReference type="InterPro" id="IPR023198">
    <property type="entry name" value="PGP-like_dom2"/>
</dbReference>
<sequence length="237" mass="26993">MPDVVFDIIGTCIGYDVMIDAITNRIGDKLLKYQCNPELFFNAWGTACERDFSYLSQIGHYQTTKKILRATFFRTLYQAGIEDPKEFANEEDLEYLSNEWLKLKCRPELPELWSKLRENGLTIWCLTDGDRERVKGYFKNSNLEMPEENIISCDSLGVGKPTPEVYTYMLSKLPNNGKDAWFGAAHMWDCCAAKKAGFKTAWTNVYEKYPCEDIFGAPDIIADGLIDLGDKIIAATV</sequence>
<protein>
    <submittedName>
        <fullName evidence="2">Uncharacterized protein</fullName>
    </submittedName>
</protein>
<dbReference type="Proteomes" id="UP001378960">
    <property type="component" value="Unassembled WGS sequence"/>
</dbReference>
<dbReference type="GO" id="GO:0016791">
    <property type="term" value="F:phosphatase activity"/>
    <property type="evidence" value="ECO:0007669"/>
    <property type="project" value="UniProtKB-ARBA"/>
</dbReference>
<comment type="caution">
    <text evidence="2">The sequence shown here is derived from an EMBL/GenBank/DDBJ whole genome shotgun (WGS) entry which is preliminary data.</text>
</comment>
<name>A0AAV5R3E5_PICKL</name>